<dbReference type="Gene3D" id="3.40.50.10070">
    <property type="entry name" value="TolB, N-terminal domain"/>
    <property type="match status" value="1"/>
</dbReference>
<dbReference type="eggNOG" id="COG2114">
    <property type="taxonomic scope" value="Bacteria"/>
</dbReference>
<dbReference type="GO" id="GO:0035556">
    <property type="term" value="P:intracellular signal transduction"/>
    <property type="evidence" value="ECO:0007669"/>
    <property type="project" value="InterPro"/>
</dbReference>
<dbReference type="AlphaFoldDB" id="Q98LH3"/>
<dbReference type="EMBL" id="BA000012">
    <property type="protein sequence ID" value="BAB48490.1"/>
    <property type="molecule type" value="Genomic_DNA"/>
</dbReference>
<dbReference type="PROSITE" id="PS50005">
    <property type="entry name" value="TPR"/>
    <property type="match status" value="1"/>
</dbReference>
<proteinExistence type="predicted"/>
<accession>Q98LH3</accession>
<dbReference type="eggNOG" id="COG5616">
    <property type="taxonomic scope" value="Bacteria"/>
</dbReference>
<dbReference type="Gene3D" id="3.30.70.1230">
    <property type="entry name" value="Nucleotide cyclase"/>
    <property type="match status" value="1"/>
</dbReference>
<evidence type="ECO:0000313" key="3">
    <source>
        <dbReference type="EMBL" id="BAB48490.1"/>
    </source>
</evidence>
<dbReference type="eggNOG" id="COG0457">
    <property type="taxonomic scope" value="Bacteria"/>
</dbReference>
<dbReference type="RefSeq" id="WP_010909844.1">
    <property type="nucleotide sequence ID" value="NC_002678.2"/>
</dbReference>
<dbReference type="HOGENOM" id="CLU_019981_0_0_5"/>
<dbReference type="PANTHER" id="PTHR43081">
    <property type="entry name" value="ADENYLATE CYCLASE, TERMINAL-DIFFERENTIATION SPECIFIC-RELATED"/>
    <property type="match status" value="1"/>
</dbReference>
<dbReference type="Pfam" id="PF14559">
    <property type="entry name" value="TPR_19"/>
    <property type="match status" value="1"/>
</dbReference>
<protein>
    <submittedName>
        <fullName evidence="3">Adenylate cyclase</fullName>
    </submittedName>
</protein>
<reference evidence="3 4" key="1">
    <citation type="journal article" date="2000" name="DNA Res.">
        <title>Complete genome structure of the nitrogen-fixing symbiotic bacterium Mesorhizobium loti.</title>
        <authorList>
            <person name="Kaneko T."/>
            <person name="Nakamura Y."/>
            <person name="Sato S."/>
            <person name="Asamizu E."/>
            <person name="Kato T."/>
            <person name="Sasamoto S."/>
            <person name="Watanabe A."/>
            <person name="Idesawa K."/>
            <person name="Ishikawa A."/>
            <person name="Kawashima K."/>
            <person name="Kimura T."/>
            <person name="Kishida Y."/>
            <person name="Kiyokawa C."/>
            <person name="Kohara M."/>
            <person name="Matsumoto M."/>
            <person name="Matsuno A."/>
            <person name="Mochizuki Y."/>
            <person name="Nakayama S."/>
            <person name="Nakazaki N."/>
            <person name="Shimpo S."/>
            <person name="Sugimoto M."/>
            <person name="Takeuchi C."/>
            <person name="Yamada M."/>
            <person name="Tabata S."/>
        </authorList>
    </citation>
    <scope>NUCLEOTIDE SEQUENCE [LARGE SCALE GENOMIC DNA]</scope>
    <source>
        <strain evidence="4">LMG 29417 / CECT 9101 / MAFF 303099</strain>
    </source>
</reference>
<name>Q98LH3_RHILO</name>
<dbReference type="KEGG" id="mlo:mll1022"/>
<dbReference type="Gene3D" id="1.25.40.10">
    <property type="entry name" value="Tetratricopeptide repeat domain"/>
    <property type="match status" value="1"/>
</dbReference>
<dbReference type="InterPro" id="IPR019734">
    <property type="entry name" value="TPR_rpt"/>
</dbReference>
<feature type="repeat" description="TPR" evidence="1">
    <location>
        <begin position="424"/>
        <end position="457"/>
    </location>
</feature>
<evidence type="ECO:0000313" key="4">
    <source>
        <dbReference type="Proteomes" id="UP000000552"/>
    </source>
</evidence>
<dbReference type="GO" id="GO:0004016">
    <property type="term" value="F:adenylate cyclase activity"/>
    <property type="evidence" value="ECO:0007669"/>
    <property type="project" value="UniProtKB-ARBA"/>
</dbReference>
<dbReference type="SMART" id="SM00028">
    <property type="entry name" value="TPR"/>
    <property type="match status" value="3"/>
</dbReference>
<dbReference type="InterPro" id="IPR011990">
    <property type="entry name" value="TPR-like_helical_dom_sf"/>
</dbReference>
<dbReference type="CDD" id="cd07302">
    <property type="entry name" value="CHD"/>
    <property type="match status" value="1"/>
</dbReference>
<dbReference type="SUPFAM" id="SSF55073">
    <property type="entry name" value="Nucleotide cyclase"/>
    <property type="match status" value="1"/>
</dbReference>
<evidence type="ECO:0000259" key="2">
    <source>
        <dbReference type="PROSITE" id="PS50125"/>
    </source>
</evidence>
<gene>
    <name evidence="3" type="ordered locus">mll1022</name>
</gene>
<dbReference type="Proteomes" id="UP000000552">
    <property type="component" value="Chromosome"/>
</dbReference>
<dbReference type="InterPro" id="IPR029787">
    <property type="entry name" value="Nucleotide_cyclase"/>
</dbReference>
<keyword evidence="1" id="KW-0802">TPR repeat</keyword>
<dbReference type="Pfam" id="PF00211">
    <property type="entry name" value="Guanylate_cyc"/>
    <property type="match status" value="1"/>
</dbReference>
<dbReference type="GO" id="GO:0006171">
    <property type="term" value="P:cAMP biosynthetic process"/>
    <property type="evidence" value="ECO:0007669"/>
    <property type="project" value="TreeGrafter"/>
</dbReference>
<dbReference type="PANTHER" id="PTHR43081:SF19">
    <property type="entry name" value="PH-SENSITIVE ADENYLATE CYCLASE RV1264"/>
    <property type="match status" value="1"/>
</dbReference>
<dbReference type="InterPro" id="IPR050697">
    <property type="entry name" value="Adenylyl/Guanylyl_Cyclase_3/4"/>
</dbReference>
<organism evidence="3 4">
    <name type="scientific">Mesorhizobium japonicum (strain LMG 29417 / CECT 9101 / MAFF 303099)</name>
    <name type="common">Mesorhizobium loti (strain MAFF 303099)</name>
    <dbReference type="NCBI Taxonomy" id="266835"/>
    <lineage>
        <taxon>Bacteria</taxon>
        <taxon>Pseudomonadati</taxon>
        <taxon>Pseudomonadota</taxon>
        <taxon>Alphaproteobacteria</taxon>
        <taxon>Hyphomicrobiales</taxon>
        <taxon>Phyllobacteriaceae</taxon>
        <taxon>Mesorhizobium</taxon>
    </lineage>
</organism>
<feature type="domain" description="Guanylate cyclase" evidence="2">
    <location>
        <begin position="9"/>
        <end position="125"/>
    </location>
</feature>
<dbReference type="PROSITE" id="PS50125">
    <property type="entry name" value="GUANYLATE_CYCLASE_2"/>
    <property type="match status" value="1"/>
</dbReference>
<dbReference type="SUPFAM" id="SSF48452">
    <property type="entry name" value="TPR-like"/>
    <property type="match status" value="2"/>
</dbReference>
<evidence type="ECO:0000256" key="1">
    <source>
        <dbReference type="PROSITE-ProRule" id="PRU00339"/>
    </source>
</evidence>
<sequence length="626" mass="69267">MRETRKIAAILVSDVVGYSRLAGVDEDRILARLRALRSDLIDPTIAVHRGRVVKRTGDGSLVEFSSVVEAVRCAIEVQNAMLERNAGVPDDRRIEFRIGIHLGDVVQERDGDLMGDGINIAARLEGICEPGNICLSEQAYWQVKSRLDIAINDRGAVQLKNIAEPVRVYSLQVGVPTKAKPAAPAEPLVLEKFSQPLAPPDNHSIAVLPFINMRGDSEQEFFTDGLTEDIITDLSNVSGFFVIARNSTFAYKGKPTDVRQISRDLGVKYILEGSARRSNKRLRVNVQLINAGEGGNHVWAERFDREIADIFDVQDEVTRRVVEAISGKLGEKKLVARSRPSNLEAYDLCVRSRGKCNNSRSDNREACADLERAIQIDPNYCEAHSNLAISLLFGWIIWGEPQEPGRANALIHAQRAVEIDPDDSHARRILGCVQLYERNWDEAKSQFDAAVRLNPNNADAVAWMGELQIYLGDPQAALRACGAALRINPRPPGWYFWIMGIAQISSGHYEEAVASLSREETYGTGSREHLVPALALAGRVPEAQEEARLFLAGNPKWSVSDLVAASPFKSPSDAQPFVAGVWRACWTDGASKRIEIGKNCSVGTIEGIRGDRHYHERSRLAQRSRV</sequence>
<dbReference type="InterPro" id="IPR001054">
    <property type="entry name" value="A/G_cyclase"/>
</dbReference>